<dbReference type="AlphaFoldDB" id="A0A6J4GYL4"/>
<protein>
    <submittedName>
        <fullName evidence="2">Uncharacterized protein</fullName>
    </submittedName>
</protein>
<feature type="region of interest" description="Disordered" evidence="1">
    <location>
        <begin position="1"/>
        <end position="23"/>
    </location>
</feature>
<sequence>MTRSRTQERSWRRQNGGSSWSGTHILAAWLPETRLEERARDRRAIRPGW</sequence>
<name>A0A6J4GYL4_9ACTN</name>
<gene>
    <name evidence="2" type="ORF">AVDCRST_MAG50-920</name>
</gene>
<evidence type="ECO:0000256" key="1">
    <source>
        <dbReference type="SAM" id="MobiDB-lite"/>
    </source>
</evidence>
<evidence type="ECO:0000313" key="2">
    <source>
        <dbReference type="EMBL" id="CAA9209399.1"/>
    </source>
</evidence>
<feature type="compositionally biased region" description="Basic and acidic residues" evidence="1">
    <location>
        <begin position="1"/>
        <end position="11"/>
    </location>
</feature>
<accession>A0A6J4GYL4</accession>
<organism evidence="2">
    <name type="scientific">uncultured Acidimicrobiales bacterium</name>
    <dbReference type="NCBI Taxonomy" id="310071"/>
    <lineage>
        <taxon>Bacteria</taxon>
        <taxon>Bacillati</taxon>
        <taxon>Actinomycetota</taxon>
        <taxon>Acidimicrobiia</taxon>
        <taxon>Acidimicrobiales</taxon>
        <taxon>environmental samples</taxon>
    </lineage>
</organism>
<reference evidence="2" key="1">
    <citation type="submission" date="2020-02" db="EMBL/GenBank/DDBJ databases">
        <authorList>
            <person name="Meier V. D."/>
        </authorList>
    </citation>
    <scope>NUCLEOTIDE SEQUENCE</scope>
    <source>
        <strain evidence="2">AVDCRST_MAG50</strain>
    </source>
</reference>
<dbReference type="EMBL" id="CADCTF010000001">
    <property type="protein sequence ID" value="CAA9209399.1"/>
    <property type="molecule type" value="Genomic_DNA"/>
</dbReference>
<proteinExistence type="predicted"/>
<feature type="compositionally biased region" description="Polar residues" evidence="1">
    <location>
        <begin position="13"/>
        <end position="22"/>
    </location>
</feature>